<reference evidence="2" key="1">
    <citation type="submission" date="2022-06" db="EMBL/GenBank/DDBJ databases">
        <title>Natrinema sp. a new haloarchaeum isolate from saline soil.</title>
        <authorList>
            <person name="Strakova D."/>
            <person name="Galisteo C."/>
            <person name="Sanchez-Porro C."/>
            <person name="Ventosa A."/>
        </authorList>
    </citation>
    <scope>NUCLEOTIDE SEQUENCE</scope>
    <source>
        <strain evidence="2">S1CR25-10</strain>
    </source>
</reference>
<name>A0A9Q4L310_9EURY</name>
<dbReference type="AlphaFoldDB" id="A0A9Q4L310"/>
<comment type="caution">
    <text evidence="2">The sequence shown here is derived from an EMBL/GenBank/DDBJ whole genome shotgun (WGS) entry which is preliminary data.</text>
</comment>
<accession>A0A9Q4L310</accession>
<proteinExistence type="predicted"/>
<evidence type="ECO:0000313" key="3">
    <source>
        <dbReference type="Proteomes" id="UP001154061"/>
    </source>
</evidence>
<gene>
    <name evidence="2" type="ORF">NDI89_17170</name>
</gene>
<feature type="domain" description="Halobacterial output" evidence="1">
    <location>
        <begin position="6"/>
        <end position="67"/>
    </location>
</feature>
<protein>
    <recommendedName>
        <fullName evidence="1">Halobacterial output domain-containing protein</fullName>
    </recommendedName>
</protein>
<dbReference type="EMBL" id="JAMQOT010000006">
    <property type="protein sequence ID" value="MDF9747321.1"/>
    <property type="molecule type" value="Genomic_DNA"/>
</dbReference>
<dbReference type="Pfam" id="PF18545">
    <property type="entry name" value="HalOD1"/>
    <property type="match status" value="1"/>
</dbReference>
<evidence type="ECO:0000313" key="2">
    <source>
        <dbReference type="EMBL" id="MDF9747321.1"/>
    </source>
</evidence>
<dbReference type="InterPro" id="IPR040624">
    <property type="entry name" value="HalOD1"/>
</dbReference>
<organism evidence="2 3">
    <name type="scientific">Natrinema salsiterrestre</name>
    <dbReference type="NCBI Taxonomy" id="2950540"/>
    <lineage>
        <taxon>Archaea</taxon>
        <taxon>Methanobacteriati</taxon>
        <taxon>Methanobacteriota</taxon>
        <taxon>Stenosarchaea group</taxon>
        <taxon>Halobacteria</taxon>
        <taxon>Halobacteriales</taxon>
        <taxon>Natrialbaceae</taxon>
        <taxon>Natrinema</taxon>
    </lineage>
</organism>
<sequence>MHPTIAAALERVAALEGRESTALPPLGETVDPEALGSLLESTGDVAVRFEYDGYRIAIGPDPREVEVVEVIDSVR</sequence>
<evidence type="ECO:0000259" key="1">
    <source>
        <dbReference type="Pfam" id="PF18545"/>
    </source>
</evidence>
<keyword evidence="3" id="KW-1185">Reference proteome</keyword>
<dbReference type="Proteomes" id="UP001154061">
    <property type="component" value="Unassembled WGS sequence"/>
</dbReference>
<dbReference type="RefSeq" id="WP_277523224.1">
    <property type="nucleotide sequence ID" value="NZ_JAMQOT010000006.1"/>
</dbReference>